<dbReference type="OrthoDB" id="3271139at2759"/>
<accession>A0A409WKN8</accession>
<dbReference type="Proteomes" id="UP000283269">
    <property type="component" value="Unassembled WGS sequence"/>
</dbReference>
<dbReference type="SUPFAM" id="SSF56112">
    <property type="entry name" value="Protein kinase-like (PK-like)"/>
    <property type="match status" value="1"/>
</dbReference>
<dbReference type="Gene3D" id="1.10.510.10">
    <property type="entry name" value="Transferase(Phosphotransferase) domain 1"/>
    <property type="match status" value="1"/>
</dbReference>
<dbReference type="InterPro" id="IPR011009">
    <property type="entry name" value="Kinase-like_dom_sf"/>
</dbReference>
<dbReference type="Pfam" id="PF17667">
    <property type="entry name" value="Pkinase_fungal"/>
    <property type="match status" value="1"/>
</dbReference>
<evidence type="ECO:0000313" key="4">
    <source>
        <dbReference type="Proteomes" id="UP000283269"/>
    </source>
</evidence>
<feature type="compositionally biased region" description="Gly residues" evidence="1">
    <location>
        <begin position="800"/>
        <end position="809"/>
    </location>
</feature>
<keyword evidence="4" id="KW-1185">Reference proteome</keyword>
<protein>
    <recommendedName>
        <fullName evidence="2">Fungal-type protein kinase domain-containing protein</fullName>
    </recommendedName>
</protein>
<name>A0A409WKN8_PSICY</name>
<reference evidence="3 4" key="1">
    <citation type="journal article" date="2018" name="Evol. Lett.">
        <title>Horizontal gene cluster transfer increased hallucinogenic mushroom diversity.</title>
        <authorList>
            <person name="Reynolds H.T."/>
            <person name="Vijayakumar V."/>
            <person name="Gluck-Thaler E."/>
            <person name="Korotkin H.B."/>
            <person name="Matheny P.B."/>
            <person name="Slot J.C."/>
        </authorList>
    </citation>
    <scope>NUCLEOTIDE SEQUENCE [LARGE SCALE GENOMIC DNA]</scope>
    <source>
        <strain evidence="3 4">2631</strain>
    </source>
</reference>
<dbReference type="InParanoid" id="A0A409WKN8"/>
<gene>
    <name evidence="3" type="ORF">CVT25_002358</name>
</gene>
<organism evidence="3 4">
    <name type="scientific">Psilocybe cyanescens</name>
    <dbReference type="NCBI Taxonomy" id="93625"/>
    <lineage>
        <taxon>Eukaryota</taxon>
        <taxon>Fungi</taxon>
        <taxon>Dikarya</taxon>
        <taxon>Basidiomycota</taxon>
        <taxon>Agaricomycotina</taxon>
        <taxon>Agaricomycetes</taxon>
        <taxon>Agaricomycetidae</taxon>
        <taxon>Agaricales</taxon>
        <taxon>Agaricineae</taxon>
        <taxon>Strophariaceae</taxon>
        <taxon>Psilocybe</taxon>
    </lineage>
</organism>
<dbReference type="PANTHER" id="PTHR38248">
    <property type="entry name" value="FUNK1 6"/>
    <property type="match status" value="1"/>
</dbReference>
<sequence length="909" mass="103858">MSSKDKIPASNPTIEQIRYPSLTPRKTVTGGGTTKITDLRSHIGSEMDGEFVICDVDKFMEHYLPFVPNEKHIKSCVKTKLKPAGLMDKSKTSVFTAFPETPVINKAVVGRRTEMEIYASLEDIAKEIATYRFPDKSRTRNKFSYRNVPFDNIKSNIHGSNHKVDACFATDEAISEKDFRLSTWGMAVPVEQKVTTTDETKLDNNEKILSANVQIMNDDIRRMFTFGITIDGAQMTLWYHSRSHSAVSRSFDFVKDPERLISVFMSFLFATDVELGYDPMVERQNDSRHIFRIPQPDETSRFYRTVNLISGYRSNNITSRMPRVWVVESYDPDTQTAGAQFVLKDVWLEEKAETERQIQSAIFKNINEFGDGDPPSDSPELSTIWEERKDLIRSREYQQLFLKIEDDYVGNFISKKIASDSQPISGLFEHTKKDYTSTKTKTRSDAGPSSHPIQSAVREDMIRAYEPKKQYRVIFKEICRCVGELETLGEAMDVLQQAHTALQLLYCAGWVHRDISEGNILAHRTNIDDSSAPWKAKLMDLEYAKKFPPPDDYKAAADPKTGTPYFMPTEVLAKHYIFNPPVKTTVVTGSFFEKPQSQVKVNPPVRSIVVHNFQHDLESFWWLILWLIISHLKDQPSKGWEGPTTLKNAIKLCQNWAGPIFQNIDYLSGERRIAFYFSIEEYLLKFLPTNVAGYSWGLELLRRVMYSAYMTRGEKGDLRNKESYAEIHKHFGQFFSDLRKIKDQAWRGYVLKKALTHEPPKGDANPFISPPETGKSLPAPAKVKAKRGPDQNPNLEEQGRAGGSRGGSRAGSRGTGKLEDDSDDDSVTLQLLCNDDDDEFNANLRRSIFSLHPIQPTDSNTEIMHLMRKFAALPEPSSVVLWDFVVDADQERMKEYIEDWFTNVRAIRL</sequence>
<dbReference type="AlphaFoldDB" id="A0A409WKN8"/>
<proteinExistence type="predicted"/>
<dbReference type="PANTHER" id="PTHR38248:SF2">
    <property type="entry name" value="FUNK1 11"/>
    <property type="match status" value="1"/>
</dbReference>
<feature type="domain" description="Fungal-type protein kinase" evidence="2">
    <location>
        <begin position="164"/>
        <end position="627"/>
    </location>
</feature>
<comment type="caution">
    <text evidence="3">The sequence shown here is derived from an EMBL/GenBank/DDBJ whole genome shotgun (WGS) entry which is preliminary data.</text>
</comment>
<dbReference type="InterPro" id="IPR040976">
    <property type="entry name" value="Pkinase_fungal"/>
</dbReference>
<evidence type="ECO:0000259" key="2">
    <source>
        <dbReference type="Pfam" id="PF17667"/>
    </source>
</evidence>
<dbReference type="EMBL" id="NHYD01003395">
    <property type="protein sequence ID" value="PPQ79049.1"/>
    <property type="molecule type" value="Genomic_DNA"/>
</dbReference>
<evidence type="ECO:0000256" key="1">
    <source>
        <dbReference type="SAM" id="MobiDB-lite"/>
    </source>
</evidence>
<feature type="region of interest" description="Disordered" evidence="1">
    <location>
        <begin position="760"/>
        <end position="825"/>
    </location>
</feature>
<evidence type="ECO:0000313" key="3">
    <source>
        <dbReference type="EMBL" id="PPQ79049.1"/>
    </source>
</evidence>